<feature type="chain" id="PRO_5019803009" evidence="2">
    <location>
        <begin position="47"/>
        <end position="491"/>
    </location>
</feature>
<keyword evidence="2" id="KW-0732">Signal</keyword>
<sequence>MTRFSNPGARSRSRAWIAHGARLTTLAASIALLVACADLTPPDARAAYDAAMSTPLPDAWAAAADGAAFRSEWIGFDTQDELRGLIDEAFEHSPDMRVAATRVEQARLQGVLAGAALWPTVGTGGRWSNSLISDDALSLSGVFASASWEVDLWGVARAGVGASEARYRSAEADYVYARASLGAAVAKAWLMNLEAAREVGLLKQIDDDTARQRALVKTRVEIGKASEAELTQSDASVQAAHERWLNARQGREAAQRSLELLLGRYPAAQIEVDDVPALFGDTALPAVPAGVPLDVLERRPDLVASRHAFVAAFFDAEQAKAARLPNIALTTSVGYLDTRSVALRNQLDGLVFPVGAKVTWPLFDAGRRKTESAIATVEQSEAAAQYARAIERAMGEVEQALGAEREFNARADTLAKRQVSLERATALSEIEREVGRAEAFDVLAKRIDMLHAQIAHDQARVAMLAARIDLHLALGGSFFDEHDRTVAVAHR</sequence>
<gene>
    <name evidence="3" type="ORF">D7S86_04865</name>
</gene>
<evidence type="ECO:0000256" key="1">
    <source>
        <dbReference type="ARBA" id="ARBA00007613"/>
    </source>
</evidence>
<dbReference type="RefSeq" id="WP_121083907.1">
    <property type="nucleotide sequence ID" value="NZ_RBZU01000001.1"/>
</dbReference>
<dbReference type="InterPro" id="IPR010131">
    <property type="entry name" value="MdtP/NodT-like"/>
</dbReference>
<dbReference type="EMBL" id="RBZU01000001">
    <property type="protein sequence ID" value="RKP59227.1"/>
    <property type="molecule type" value="Genomic_DNA"/>
</dbReference>
<dbReference type="OrthoDB" id="9770517at2"/>
<dbReference type="SUPFAM" id="SSF56954">
    <property type="entry name" value="Outer membrane efflux proteins (OEP)"/>
    <property type="match status" value="1"/>
</dbReference>
<evidence type="ECO:0000313" key="3">
    <source>
        <dbReference type="EMBL" id="RKP59227.1"/>
    </source>
</evidence>
<dbReference type="PANTHER" id="PTHR30203">
    <property type="entry name" value="OUTER MEMBRANE CATION EFFLUX PROTEIN"/>
    <property type="match status" value="1"/>
</dbReference>
<comment type="caution">
    <text evidence="3">The sequence shown here is derived from an EMBL/GenBank/DDBJ whole genome shotgun (WGS) entry which is preliminary data.</text>
</comment>
<dbReference type="Proteomes" id="UP000270342">
    <property type="component" value="Unassembled WGS sequence"/>
</dbReference>
<proteinExistence type="inferred from homology"/>
<dbReference type="AlphaFoldDB" id="A0A494YGS1"/>
<comment type="similarity">
    <text evidence="1">Belongs to the outer membrane factor (OMF) (TC 1.B.17) family.</text>
</comment>
<organism evidence="3 4">
    <name type="scientific">Pararobbsia silviterrae</name>
    <dbReference type="NCBI Taxonomy" id="1792498"/>
    <lineage>
        <taxon>Bacteria</taxon>
        <taxon>Pseudomonadati</taxon>
        <taxon>Pseudomonadota</taxon>
        <taxon>Betaproteobacteria</taxon>
        <taxon>Burkholderiales</taxon>
        <taxon>Burkholderiaceae</taxon>
        <taxon>Pararobbsia</taxon>
    </lineage>
</organism>
<evidence type="ECO:0000313" key="4">
    <source>
        <dbReference type="Proteomes" id="UP000270342"/>
    </source>
</evidence>
<protein>
    <submittedName>
        <fullName evidence="3">TolC family protein</fullName>
    </submittedName>
</protein>
<feature type="signal peptide" evidence="2">
    <location>
        <begin position="1"/>
        <end position="46"/>
    </location>
</feature>
<accession>A0A494YGS1</accession>
<dbReference type="GO" id="GO:0015562">
    <property type="term" value="F:efflux transmembrane transporter activity"/>
    <property type="evidence" value="ECO:0007669"/>
    <property type="project" value="InterPro"/>
</dbReference>
<dbReference type="Pfam" id="PF02321">
    <property type="entry name" value="OEP"/>
    <property type="match status" value="2"/>
</dbReference>
<reference evidence="3 4" key="1">
    <citation type="submission" date="2018-10" db="EMBL/GenBank/DDBJ databases">
        <title>Robbsia sp. DHC34, isolated from soil.</title>
        <authorList>
            <person name="Gao Z.-H."/>
            <person name="Qiu L.-H."/>
        </authorList>
    </citation>
    <scope>NUCLEOTIDE SEQUENCE [LARGE SCALE GENOMIC DNA]</scope>
    <source>
        <strain evidence="3 4">DHC34</strain>
    </source>
</reference>
<keyword evidence="4" id="KW-1185">Reference proteome</keyword>
<name>A0A494YGS1_9BURK</name>
<evidence type="ECO:0000256" key="2">
    <source>
        <dbReference type="SAM" id="SignalP"/>
    </source>
</evidence>
<dbReference type="Gene3D" id="2.20.200.10">
    <property type="entry name" value="Outer membrane efflux proteins (OEP)"/>
    <property type="match status" value="1"/>
</dbReference>
<dbReference type="Gene3D" id="1.20.1600.10">
    <property type="entry name" value="Outer membrane efflux proteins (OEP)"/>
    <property type="match status" value="1"/>
</dbReference>
<dbReference type="InterPro" id="IPR003423">
    <property type="entry name" value="OMP_efflux"/>
</dbReference>
<dbReference type="PANTHER" id="PTHR30203:SF29">
    <property type="entry name" value="PROTEIN CYAE"/>
    <property type="match status" value="1"/>
</dbReference>